<organism evidence="1 2">
    <name type="scientific">Accipiter nisus</name>
    <name type="common">Eurasian sparrowhawk</name>
    <dbReference type="NCBI Taxonomy" id="211598"/>
    <lineage>
        <taxon>Eukaryota</taxon>
        <taxon>Metazoa</taxon>
        <taxon>Chordata</taxon>
        <taxon>Craniata</taxon>
        <taxon>Vertebrata</taxon>
        <taxon>Euteleostomi</taxon>
        <taxon>Archelosauria</taxon>
        <taxon>Archosauria</taxon>
        <taxon>Dinosauria</taxon>
        <taxon>Saurischia</taxon>
        <taxon>Theropoda</taxon>
        <taxon>Coelurosauria</taxon>
        <taxon>Aves</taxon>
        <taxon>Neognathae</taxon>
        <taxon>Neoaves</taxon>
        <taxon>Telluraves</taxon>
        <taxon>Accipitrimorphae</taxon>
        <taxon>Accipitriformes</taxon>
        <taxon>Accipitridae</taxon>
        <taxon>Accipitrinae</taxon>
        <taxon>Accipiter</taxon>
    </lineage>
</organism>
<proteinExistence type="predicted"/>
<dbReference type="AlphaFoldDB" id="A0A8B9LYA5"/>
<keyword evidence="2" id="KW-1185">Reference proteome</keyword>
<name>A0A8B9LYA5_9AVES</name>
<dbReference type="Ensembl" id="ENSANIT00000000012.1">
    <property type="protein sequence ID" value="ENSANIP00000000012.1"/>
    <property type="gene ID" value="ENSANIG00000000010.1"/>
</dbReference>
<evidence type="ECO:0000313" key="1">
    <source>
        <dbReference type="Ensembl" id="ENSANIP00000000012.1"/>
    </source>
</evidence>
<accession>A0A8B9LYA5</accession>
<sequence length="80" mass="8754">MLSVIVTPAFGASTSFCVGAHLQHTTAGHWQASSMNSYSYVTDVCAIKVSFKKIQIQPQCFGALRTMYNISPTCNISRFC</sequence>
<reference evidence="1" key="1">
    <citation type="submission" date="2025-08" db="UniProtKB">
        <authorList>
            <consortium name="Ensembl"/>
        </authorList>
    </citation>
    <scope>IDENTIFICATION</scope>
</reference>
<protein>
    <submittedName>
        <fullName evidence="1">Uncharacterized protein</fullName>
    </submittedName>
</protein>
<reference evidence="1" key="2">
    <citation type="submission" date="2025-09" db="UniProtKB">
        <authorList>
            <consortium name="Ensembl"/>
        </authorList>
    </citation>
    <scope>IDENTIFICATION</scope>
</reference>
<evidence type="ECO:0000313" key="2">
    <source>
        <dbReference type="Proteomes" id="UP000694541"/>
    </source>
</evidence>
<dbReference type="Proteomes" id="UP000694541">
    <property type="component" value="Unplaced"/>
</dbReference>